<name>A0A6B8RF43_9BACL</name>
<dbReference type="AlphaFoldDB" id="A0A6B8RF43"/>
<dbReference type="Pfam" id="PF00672">
    <property type="entry name" value="HAMP"/>
    <property type="match status" value="1"/>
</dbReference>
<keyword evidence="8 9" id="KW-0472">Membrane</keyword>
<dbReference type="Gene3D" id="3.30.565.10">
    <property type="entry name" value="Histidine kinase-like ATPase, C-terminal domain"/>
    <property type="match status" value="1"/>
</dbReference>
<keyword evidence="12" id="KW-1185">Reference proteome</keyword>
<evidence type="ECO:0000256" key="4">
    <source>
        <dbReference type="ARBA" id="ARBA00022679"/>
    </source>
</evidence>
<dbReference type="Pfam" id="PF02743">
    <property type="entry name" value="dCache_1"/>
    <property type="match status" value="1"/>
</dbReference>
<evidence type="ECO:0000256" key="3">
    <source>
        <dbReference type="ARBA" id="ARBA00022553"/>
    </source>
</evidence>
<evidence type="ECO:0000313" key="11">
    <source>
        <dbReference type="EMBL" id="QGQ94769.1"/>
    </source>
</evidence>
<keyword evidence="7 9" id="KW-1133">Transmembrane helix</keyword>
<keyword evidence="4" id="KW-0808">Transferase</keyword>
<comment type="subcellular location">
    <subcellularLocation>
        <location evidence="1">Cell membrane</location>
        <topology evidence="1">Multi-pass membrane protein</topology>
    </subcellularLocation>
</comment>
<dbReference type="SUPFAM" id="SSF55874">
    <property type="entry name" value="ATPase domain of HSP90 chaperone/DNA topoisomerase II/histidine kinase"/>
    <property type="match status" value="1"/>
</dbReference>
<dbReference type="PANTHER" id="PTHR34220">
    <property type="entry name" value="SENSOR HISTIDINE KINASE YPDA"/>
    <property type="match status" value="1"/>
</dbReference>
<feature type="transmembrane region" description="Helical" evidence="9">
    <location>
        <begin position="20"/>
        <end position="38"/>
    </location>
</feature>
<dbReference type="InterPro" id="IPR003594">
    <property type="entry name" value="HATPase_dom"/>
</dbReference>
<dbReference type="GO" id="GO:0005886">
    <property type="term" value="C:plasma membrane"/>
    <property type="evidence" value="ECO:0007669"/>
    <property type="project" value="UniProtKB-SubCell"/>
</dbReference>
<dbReference type="Proteomes" id="UP000426246">
    <property type="component" value="Chromosome"/>
</dbReference>
<dbReference type="Gene3D" id="1.10.8.500">
    <property type="entry name" value="HAMP domain in histidine kinase"/>
    <property type="match status" value="1"/>
</dbReference>
<gene>
    <name evidence="11" type="ORF">EHS13_07685</name>
</gene>
<evidence type="ECO:0000256" key="6">
    <source>
        <dbReference type="ARBA" id="ARBA00022777"/>
    </source>
</evidence>
<proteinExistence type="predicted"/>
<dbReference type="InterPro" id="IPR036890">
    <property type="entry name" value="HATPase_C_sf"/>
</dbReference>
<evidence type="ECO:0000259" key="10">
    <source>
        <dbReference type="PROSITE" id="PS50885"/>
    </source>
</evidence>
<evidence type="ECO:0000313" key="12">
    <source>
        <dbReference type="Proteomes" id="UP000426246"/>
    </source>
</evidence>
<evidence type="ECO:0000256" key="8">
    <source>
        <dbReference type="ARBA" id="ARBA00023136"/>
    </source>
</evidence>
<organism evidence="11 12">
    <name type="scientific">Paenibacillus psychroresistens</name>
    <dbReference type="NCBI Taxonomy" id="1778678"/>
    <lineage>
        <taxon>Bacteria</taxon>
        <taxon>Bacillati</taxon>
        <taxon>Bacillota</taxon>
        <taxon>Bacilli</taxon>
        <taxon>Bacillales</taxon>
        <taxon>Paenibacillaceae</taxon>
        <taxon>Paenibacillus</taxon>
    </lineage>
</organism>
<protein>
    <submittedName>
        <fullName evidence="11">Sensor histidine kinase</fullName>
    </submittedName>
</protein>
<keyword evidence="6 11" id="KW-0418">Kinase</keyword>
<feature type="transmembrane region" description="Helical" evidence="9">
    <location>
        <begin position="308"/>
        <end position="335"/>
    </location>
</feature>
<dbReference type="PROSITE" id="PS50885">
    <property type="entry name" value="HAMP"/>
    <property type="match status" value="1"/>
</dbReference>
<dbReference type="Pfam" id="PF02518">
    <property type="entry name" value="HATPase_c"/>
    <property type="match status" value="1"/>
</dbReference>
<sequence length="606" mass="68197">MSMPKRSFLSTLSIKSKIILSIYSAIILVTTIMGYYSYRMSEINLINKVSVANLGIVREINSNINFLQHEVDDTSIQVGLNNIVQSYLKRKEGSLYIDNSLSYTMGLIANKSYNNFTILYGLDDKFVPYIGANDGSSGVYPFSTFERSNLYKQILALKGKPLWFVLQDQTQQLIENNKHPKIVMARMVRDLDNYQNIGLLIMSVNEEYIRKIYSSNLQTSSGRIVIMDDDGNVISQDGVEATSDKYKNDGFIAEASLKSVGSEGSIVDTIAGKKLLITYSSSNYVGWKIFYAVPLSTLTQESKSIKTITVFIVIGCLIVLLPFMLLISSLLTAPIKKLLASMKRFQEGHFDESVEITSSDEIGQLGRGYNKMVSNIKDLINEVYVLQIQERDAELTALQAQINPHFLYNTLDIISWKAQLSGDKELSSMIYSLSRFFRLSLNRGQSLTMVAHEKELIEHYLLLLKVRFKSKLTYEIRLDEDILQCLIPKLILQPFVENAVLHGLENQKAGGSIMITGVKQQEQICFIIEDDGVGMSEEAIHNVFNSTPVGPIDHSVLRGGYSVKNVNERLKLIYNDKYSLNFFSKPGKGTRVEIYVPAAENSLMEG</sequence>
<dbReference type="CDD" id="cd18774">
    <property type="entry name" value="PDC2_HK_sensor"/>
    <property type="match status" value="1"/>
</dbReference>
<evidence type="ECO:0000256" key="5">
    <source>
        <dbReference type="ARBA" id="ARBA00022692"/>
    </source>
</evidence>
<evidence type="ECO:0000256" key="2">
    <source>
        <dbReference type="ARBA" id="ARBA00022475"/>
    </source>
</evidence>
<dbReference type="GO" id="GO:0000155">
    <property type="term" value="F:phosphorelay sensor kinase activity"/>
    <property type="evidence" value="ECO:0007669"/>
    <property type="project" value="InterPro"/>
</dbReference>
<dbReference type="InterPro" id="IPR050640">
    <property type="entry name" value="Bact_2-comp_sensor_kinase"/>
</dbReference>
<feature type="domain" description="HAMP" evidence="10">
    <location>
        <begin position="329"/>
        <end position="381"/>
    </location>
</feature>
<dbReference type="PANTHER" id="PTHR34220:SF7">
    <property type="entry name" value="SENSOR HISTIDINE KINASE YPDA"/>
    <property type="match status" value="1"/>
</dbReference>
<keyword evidence="2" id="KW-1003">Cell membrane</keyword>
<keyword evidence="5 9" id="KW-0812">Transmembrane</keyword>
<keyword evidence="3" id="KW-0597">Phosphoprotein</keyword>
<dbReference type="EMBL" id="CP034235">
    <property type="protein sequence ID" value="QGQ94769.1"/>
    <property type="molecule type" value="Genomic_DNA"/>
</dbReference>
<dbReference type="Pfam" id="PF06580">
    <property type="entry name" value="His_kinase"/>
    <property type="match status" value="1"/>
</dbReference>
<dbReference type="InterPro" id="IPR033479">
    <property type="entry name" value="dCache_1"/>
</dbReference>
<evidence type="ECO:0000256" key="9">
    <source>
        <dbReference type="SAM" id="Phobius"/>
    </source>
</evidence>
<dbReference type="CDD" id="cd06225">
    <property type="entry name" value="HAMP"/>
    <property type="match status" value="1"/>
</dbReference>
<accession>A0A6B8RF43</accession>
<dbReference type="InterPro" id="IPR003660">
    <property type="entry name" value="HAMP_dom"/>
</dbReference>
<dbReference type="SMART" id="SM00304">
    <property type="entry name" value="HAMP"/>
    <property type="match status" value="1"/>
</dbReference>
<reference evidence="12" key="1">
    <citation type="submission" date="2018-11" db="EMBL/GenBank/DDBJ databases">
        <title>Complete genome sequence of Paenibacillus sp. ML311-T8.</title>
        <authorList>
            <person name="Nam Y.-D."/>
            <person name="Kang J."/>
            <person name="Chung W.-H."/>
            <person name="Park Y.S."/>
        </authorList>
    </citation>
    <scope>NUCLEOTIDE SEQUENCE [LARGE SCALE GENOMIC DNA]</scope>
    <source>
        <strain evidence="12">ML311-T8</strain>
    </source>
</reference>
<dbReference type="SUPFAM" id="SSF158472">
    <property type="entry name" value="HAMP domain-like"/>
    <property type="match status" value="1"/>
</dbReference>
<dbReference type="Gene3D" id="3.30.450.20">
    <property type="entry name" value="PAS domain"/>
    <property type="match status" value="1"/>
</dbReference>
<evidence type="ECO:0000256" key="7">
    <source>
        <dbReference type="ARBA" id="ARBA00022989"/>
    </source>
</evidence>
<dbReference type="KEGG" id="ppsc:EHS13_07685"/>
<evidence type="ECO:0000256" key="1">
    <source>
        <dbReference type="ARBA" id="ARBA00004651"/>
    </source>
</evidence>
<dbReference type="InterPro" id="IPR010559">
    <property type="entry name" value="Sig_transdc_His_kin_internal"/>
</dbReference>